<protein>
    <recommendedName>
        <fullName evidence="4">Cell division protein FtsL</fullName>
    </recommendedName>
</protein>
<keyword evidence="1" id="KW-0812">Transmembrane</keyword>
<gene>
    <name evidence="2" type="ORF">UT30_C0001G0006</name>
</gene>
<evidence type="ECO:0000256" key="1">
    <source>
        <dbReference type="SAM" id="Phobius"/>
    </source>
</evidence>
<comment type="caution">
    <text evidence="2">The sequence shown here is derived from an EMBL/GenBank/DDBJ whole genome shotgun (WGS) entry which is preliminary data.</text>
</comment>
<proteinExistence type="predicted"/>
<dbReference type="EMBL" id="LBWG01000001">
    <property type="protein sequence ID" value="KKR05047.1"/>
    <property type="molecule type" value="Genomic_DNA"/>
</dbReference>
<dbReference type="Proteomes" id="UP000033935">
    <property type="component" value="Unassembled WGS sequence"/>
</dbReference>
<keyword evidence="1" id="KW-1133">Transmembrane helix</keyword>
<reference evidence="2 3" key="1">
    <citation type="journal article" date="2015" name="Nature">
        <title>rRNA introns, odd ribosomes, and small enigmatic genomes across a large radiation of phyla.</title>
        <authorList>
            <person name="Brown C.T."/>
            <person name="Hug L.A."/>
            <person name="Thomas B.C."/>
            <person name="Sharon I."/>
            <person name="Castelle C.J."/>
            <person name="Singh A."/>
            <person name="Wilkins M.J."/>
            <person name="Williams K.H."/>
            <person name="Banfield J.F."/>
        </authorList>
    </citation>
    <scope>NUCLEOTIDE SEQUENCE [LARGE SCALE GENOMIC DNA]</scope>
</reference>
<dbReference type="AlphaFoldDB" id="A0A0G0QTV2"/>
<sequence>MTFPVASQSIPLSQSSFERFSFRTWVHSHVVALNIISLIFILFLVIGYIIQVNASISKGYQIRDLETRVNQLSVLNEKIEIESRKAQSLDHVASSVKMLGFVKAEKLQYLNLSDTSYAFAE</sequence>
<evidence type="ECO:0008006" key="4">
    <source>
        <dbReference type="Google" id="ProtNLM"/>
    </source>
</evidence>
<evidence type="ECO:0000313" key="3">
    <source>
        <dbReference type="Proteomes" id="UP000033935"/>
    </source>
</evidence>
<feature type="transmembrane region" description="Helical" evidence="1">
    <location>
        <begin position="30"/>
        <end position="50"/>
    </location>
</feature>
<name>A0A0G0QTV2_9BACT</name>
<evidence type="ECO:0000313" key="2">
    <source>
        <dbReference type="EMBL" id="KKR05047.1"/>
    </source>
</evidence>
<keyword evidence="1" id="KW-0472">Membrane</keyword>
<accession>A0A0G0QTV2</accession>
<organism evidence="2 3">
    <name type="scientific">Candidatus Uhrbacteria bacterium GW2011_GWF2_39_13</name>
    <dbReference type="NCBI Taxonomy" id="1618995"/>
    <lineage>
        <taxon>Bacteria</taxon>
        <taxon>Candidatus Uhriibacteriota</taxon>
    </lineage>
</organism>